<keyword evidence="2" id="KW-1185">Reference proteome</keyword>
<gene>
    <name evidence="1" type="ORF">LTR37_008754</name>
</gene>
<protein>
    <submittedName>
        <fullName evidence="1">Uncharacterized protein</fullName>
    </submittedName>
</protein>
<evidence type="ECO:0000313" key="2">
    <source>
        <dbReference type="Proteomes" id="UP001281147"/>
    </source>
</evidence>
<organism evidence="1 2">
    <name type="scientific">Vermiconidia calcicola</name>
    <dbReference type="NCBI Taxonomy" id="1690605"/>
    <lineage>
        <taxon>Eukaryota</taxon>
        <taxon>Fungi</taxon>
        <taxon>Dikarya</taxon>
        <taxon>Ascomycota</taxon>
        <taxon>Pezizomycotina</taxon>
        <taxon>Dothideomycetes</taxon>
        <taxon>Dothideomycetidae</taxon>
        <taxon>Mycosphaerellales</taxon>
        <taxon>Extremaceae</taxon>
        <taxon>Vermiconidia</taxon>
    </lineage>
</organism>
<dbReference type="EMBL" id="JAUTXU010000065">
    <property type="protein sequence ID" value="KAK3713069.1"/>
    <property type="molecule type" value="Genomic_DNA"/>
</dbReference>
<accession>A0ACC3NA65</accession>
<name>A0ACC3NA65_9PEZI</name>
<sequence>MSNGKNTVGAVAVVHHSDCGLRNFSNKKVAELLKLRAELDDERAREVDGMEFGSWSEATSIEESVKEDMDTIKNDPYLPKGLEVVGYTYDVFTGKTTEV</sequence>
<reference evidence="1" key="1">
    <citation type="submission" date="2023-07" db="EMBL/GenBank/DDBJ databases">
        <title>Black Yeasts Isolated from many extreme environments.</title>
        <authorList>
            <person name="Coleine C."/>
            <person name="Stajich J.E."/>
            <person name="Selbmann L."/>
        </authorList>
    </citation>
    <scope>NUCLEOTIDE SEQUENCE</scope>
    <source>
        <strain evidence="1">CCFEE 5714</strain>
    </source>
</reference>
<dbReference type="Proteomes" id="UP001281147">
    <property type="component" value="Unassembled WGS sequence"/>
</dbReference>
<comment type="caution">
    <text evidence="1">The sequence shown here is derived from an EMBL/GenBank/DDBJ whole genome shotgun (WGS) entry which is preliminary data.</text>
</comment>
<evidence type="ECO:0000313" key="1">
    <source>
        <dbReference type="EMBL" id="KAK3713069.1"/>
    </source>
</evidence>
<proteinExistence type="predicted"/>